<comment type="cofactor">
    <cofactor evidence="2">
        <name>a divalent metal cation</name>
        <dbReference type="ChEBI" id="CHEBI:60240"/>
    </cofactor>
</comment>
<dbReference type="RefSeq" id="WP_066739925.1">
    <property type="nucleotide sequence ID" value="NZ_CABMOF010000001.1"/>
</dbReference>
<dbReference type="AlphaFoldDB" id="A0A136Q2T1"/>
<dbReference type="InterPro" id="IPR000979">
    <property type="entry name" value="Phosphodiesterase_MJ0936/Vps29"/>
</dbReference>
<dbReference type="InterPro" id="IPR029052">
    <property type="entry name" value="Metallo-depent_PP-like"/>
</dbReference>
<comment type="caution">
    <text evidence="4">The sequence shown here is derived from an EMBL/GenBank/DDBJ whole genome shotgun (WGS) entry which is preliminary data.</text>
</comment>
<dbReference type="Pfam" id="PF12850">
    <property type="entry name" value="Metallophos_2"/>
    <property type="match status" value="1"/>
</dbReference>
<comment type="similarity">
    <text evidence="1 2">Belongs to the metallophosphoesterase superfamily. YfcE family.</text>
</comment>
<dbReference type="OrthoDB" id="9800565at2"/>
<dbReference type="KEGG" id="cmiu:B1H56_04925"/>
<evidence type="ECO:0000313" key="4">
    <source>
        <dbReference type="EMBL" id="KXK64826.1"/>
    </source>
</evidence>
<dbReference type="EC" id="3.1.4.-" evidence="2"/>
<dbReference type="GO" id="GO:0046872">
    <property type="term" value="F:metal ion binding"/>
    <property type="evidence" value="ECO:0007669"/>
    <property type="project" value="UniProtKB-KW"/>
</dbReference>
<evidence type="ECO:0000313" key="5">
    <source>
        <dbReference type="Proteomes" id="UP000070366"/>
    </source>
</evidence>
<keyword evidence="2" id="KW-0479">Metal-binding</keyword>
<dbReference type="Gene3D" id="3.60.21.10">
    <property type="match status" value="1"/>
</dbReference>
<dbReference type="STRING" id="626937.HMPREF3293_02067"/>
<gene>
    <name evidence="4" type="ORF">HMPREF3293_02067</name>
</gene>
<dbReference type="GO" id="GO:0016787">
    <property type="term" value="F:hydrolase activity"/>
    <property type="evidence" value="ECO:0007669"/>
    <property type="project" value="UniProtKB-UniRule"/>
</dbReference>
<accession>A0A136Q2T1</accession>
<dbReference type="PANTHER" id="PTHR11124">
    <property type="entry name" value="VACUOLAR SORTING PROTEIN VPS29"/>
    <property type="match status" value="1"/>
</dbReference>
<dbReference type="Proteomes" id="UP000070366">
    <property type="component" value="Unassembled WGS sequence"/>
</dbReference>
<dbReference type="EMBL" id="LSZW01000063">
    <property type="protein sequence ID" value="KXK64826.1"/>
    <property type="molecule type" value="Genomic_DNA"/>
</dbReference>
<protein>
    <recommendedName>
        <fullName evidence="2">Phosphoesterase</fullName>
        <ecNumber evidence="2">3.1.4.-</ecNumber>
    </recommendedName>
</protein>
<evidence type="ECO:0000259" key="3">
    <source>
        <dbReference type="Pfam" id="PF12850"/>
    </source>
</evidence>
<dbReference type="InterPro" id="IPR024654">
    <property type="entry name" value="Calcineurin-like_PHP_lpxH"/>
</dbReference>
<proteinExistence type="inferred from homology"/>
<reference evidence="4 5" key="1">
    <citation type="submission" date="2016-02" db="EMBL/GenBank/DDBJ databases">
        <authorList>
            <person name="Wen L."/>
            <person name="He K."/>
            <person name="Yang H."/>
        </authorList>
    </citation>
    <scope>NUCLEOTIDE SEQUENCE [LARGE SCALE GENOMIC DNA]</scope>
    <source>
        <strain evidence="4 5">DSM 22607</strain>
    </source>
</reference>
<organism evidence="4 5">
    <name type="scientific">Christensenella minuta</name>
    <dbReference type="NCBI Taxonomy" id="626937"/>
    <lineage>
        <taxon>Bacteria</taxon>
        <taxon>Bacillati</taxon>
        <taxon>Bacillota</taxon>
        <taxon>Clostridia</taxon>
        <taxon>Christensenellales</taxon>
        <taxon>Christensenellaceae</taxon>
        <taxon>Christensenella</taxon>
    </lineage>
</organism>
<evidence type="ECO:0000256" key="1">
    <source>
        <dbReference type="ARBA" id="ARBA00008950"/>
    </source>
</evidence>
<feature type="domain" description="Calcineurin-like phosphoesterase" evidence="3">
    <location>
        <begin position="8"/>
        <end position="146"/>
    </location>
</feature>
<evidence type="ECO:0000256" key="2">
    <source>
        <dbReference type="RuleBase" id="RU362039"/>
    </source>
</evidence>
<dbReference type="SUPFAM" id="SSF56300">
    <property type="entry name" value="Metallo-dependent phosphatases"/>
    <property type="match status" value="1"/>
</dbReference>
<name>A0A136Q2T1_9FIRM</name>
<dbReference type="NCBIfam" id="TIGR00040">
    <property type="entry name" value="yfcE"/>
    <property type="match status" value="1"/>
</dbReference>
<keyword evidence="5" id="KW-1185">Reference proteome</keyword>
<sequence length="162" mass="17862">MEQYIHALVLSDTHGNRSAIDAVLGQNRNVEYVFHLGDNIADARYIDQNANAKVICVKGNCDAGDAGNTEDEIVLAGQKILLTHGHFYKVKYSYDRLFYHAKECGATAALFGHTHRQYCEYEDSLWLVNPGSAGASPDGTICYATLLIGRMGVVPKLRTLKI</sequence>